<feature type="domain" description="MADF" evidence="1">
    <location>
        <begin position="16"/>
        <end position="83"/>
    </location>
</feature>
<reference evidence="2 3" key="1">
    <citation type="journal article" date="2021" name="Elife">
        <title>Chloroplast acquisition without the gene transfer in kleptoplastic sea slugs, Plakobranchus ocellatus.</title>
        <authorList>
            <person name="Maeda T."/>
            <person name="Takahashi S."/>
            <person name="Yoshida T."/>
            <person name="Shimamura S."/>
            <person name="Takaki Y."/>
            <person name="Nagai Y."/>
            <person name="Toyoda A."/>
            <person name="Suzuki Y."/>
            <person name="Arimoto A."/>
            <person name="Ishii H."/>
            <person name="Satoh N."/>
            <person name="Nishiyama T."/>
            <person name="Hasebe M."/>
            <person name="Maruyama T."/>
            <person name="Minagawa J."/>
            <person name="Obokata J."/>
            <person name="Shigenobu S."/>
        </authorList>
    </citation>
    <scope>NUCLEOTIDE SEQUENCE [LARGE SCALE GENOMIC DNA]</scope>
</reference>
<dbReference type="PANTHER" id="PTHR21505:SF8">
    <property type="entry name" value="DPT-YFP REPRESSOR BY OVEREXPRESSION, ISOFORM D-RELATED"/>
    <property type="match status" value="1"/>
</dbReference>
<protein>
    <submittedName>
        <fullName evidence="2">Heat stress transcription factor A-1e</fullName>
    </submittedName>
</protein>
<evidence type="ECO:0000313" key="3">
    <source>
        <dbReference type="Proteomes" id="UP000762676"/>
    </source>
</evidence>
<evidence type="ECO:0000259" key="1">
    <source>
        <dbReference type="Pfam" id="PF10545"/>
    </source>
</evidence>
<organism evidence="2 3">
    <name type="scientific">Elysia marginata</name>
    <dbReference type="NCBI Taxonomy" id="1093978"/>
    <lineage>
        <taxon>Eukaryota</taxon>
        <taxon>Metazoa</taxon>
        <taxon>Spiralia</taxon>
        <taxon>Lophotrochozoa</taxon>
        <taxon>Mollusca</taxon>
        <taxon>Gastropoda</taxon>
        <taxon>Heterobranchia</taxon>
        <taxon>Euthyneura</taxon>
        <taxon>Panpulmonata</taxon>
        <taxon>Sacoglossa</taxon>
        <taxon>Placobranchoidea</taxon>
        <taxon>Plakobranchidae</taxon>
        <taxon>Elysia</taxon>
    </lineage>
</organism>
<proteinExistence type="predicted"/>
<comment type="caution">
    <text evidence="2">The sequence shown here is derived from an EMBL/GenBank/DDBJ whole genome shotgun (WGS) entry which is preliminary data.</text>
</comment>
<dbReference type="PANTHER" id="PTHR21505">
    <property type="entry name" value="MADF DOMAIN-CONTAINING PROTEIN-RELATED"/>
    <property type="match status" value="1"/>
</dbReference>
<keyword evidence="3" id="KW-1185">Reference proteome</keyword>
<sequence>MSRKQTENKFMLEVLQVYQTLPSLWKVKSEEYHNRQRKIEDYHYQALLKKYKEYFPGATLEELKKKLNTLRTGFRTELRKINRSAKSGAGLDDL</sequence>
<dbReference type="Pfam" id="PF10545">
    <property type="entry name" value="MADF_DNA_bdg"/>
    <property type="match status" value="1"/>
</dbReference>
<dbReference type="InterPro" id="IPR006578">
    <property type="entry name" value="MADF-dom"/>
</dbReference>
<dbReference type="EMBL" id="BMAT01004476">
    <property type="protein sequence ID" value="GFR74173.1"/>
    <property type="molecule type" value="Genomic_DNA"/>
</dbReference>
<dbReference type="AlphaFoldDB" id="A0AAV4FLJ1"/>
<name>A0AAV4FLJ1_9GAST</name>
<evidence type="ECO:0000313" key="2">
    <source>
        <dbReference type="EMBL" id="GFR74173.1"/>
    </source>
</evidence>
<gene>
    <name evidence="2" type="ORF">ElyMa_002156000</name>
</gene>
<accession>A0AAV4FLJ1</accession>
<dbReference type="Proteomes" id="UP000762676">
    <property type="component" value="Unassembled WGS sequence"/>
</dbReference>